<gene>
    <name evidence="2" type="ORF">EVAR_36318_1</name>
</gene>
<comment type="caution">
    <text evidence="2">The sequence shown here is derived from an EMBL/GenBank/DDBJ whole genome shotgun (WGS) entry which is preliminary data.</text>
</comment>
<evidence type="ECO:0000313" key="3">
    <source>
        <dbReference type="Proteomes" id="UP000299102"/>
    </source>
</evidence>
<protein>
    <submittedName>
        <fullName evidence="2">Uncharacterized protein</fullName>
    </submittedName>
</protein>
<accession>A0A4C1VHE5</accession>
<dbReference type="Proteomes" id="UP000299102">
    <property type="component" value="Unassembled WGS sequence"/>
</dbReference>
<feature type="region of interest" description="Disordered" evidence="1">
    <location>
        <begin position="67"/>
        <end position="87"/>
    </location>
</feature>
<reference evidence="2 3" key="1">
    <citation type="journal article" date="2019" name="Commun. Biol.">
        <title>The bagworm genome reveals a unique fibroin gene that provides high tensile strength.</title>
        <authorList>
            <person name="Kono N."/>
            <person name="Nakamura H."/>
            <person name="Ohtoshi R."/>
            <person name="Tomita M."/>
            <person name="Numata K."/>
            <person name="Arakawa K."/>
        </authorList>
    </citation>
    <scope>NUCLEOTIDE SEQUENCE [LARGE SCALE GENOMIC DNA]</scope>
</reference>
<organism evidence="2 3">
    <name type="scientific">Eumeta variegata</name>
    <name type="common">Bagworm moth</name>
    <name type="synonym">Eumeta japonica</name>
    <dbReference type="NCBI Taxonomy" id="151549"/>
    <lineage>
        <taxon>Eukaryota</taxon>
        <taxon>Metazoa</taxon>
        <taxon>Ecdysozoa</taxon>
        <taxon>Arthropoda</taxon>
        <taxon>Hexapoda</taxon>
        <taxon>Insecta</taxon>
        <taxon>Pterygota</taxon>
        <taxon>Neoptera</taxon>
        <taxon>Endopterygota</taxon>
        <taxon>Lepidoptera</taxon>
        <taxon>Glossata</taxon>
        <taxon>Ditrysia</taxon>
        <taxon>Tineoidea</taxon>
        <taxon>Psychidae</taxon>
        <taxon>Oiketicinae</taxon>
        <taxon>Eumeta</taxon>
    </lineage>
</organism>
<evidence type="ECO:0000313" key="2">
    <source>
        <dbReference type="EMBL" id="GBP38366.1"/>
    </source>
</evidence>
<proteinExistence type="predicted"/>
<name>A0A4C1VHE5_EUMVA</name>
<keyword evidence="3" id="KW-1185">Reference proteome</keyword>
<evidence type="ECO:0000256" key="1">
    <source>
        <dbReference type="SAM" id="MobiDB-lite"/>
    </source>
</evidence>
<dbReference type="AlphaFoldDB" id="A0A4C1VHE5"/>
<dbReference type="EMBL" id="BGZK01000347">
    <property type="protein sequence ID" value="GBP38366.1"/>
    <property type="molecule type" value="Genomic_DNA"/>
</dbReference>
<sequence length="114" mass="12186">MGLRAQQKSESVLRREYITRRACLNSTAQAADGAGGRQRAPCHLHSVREAQCSIHTKKALSRGKRACESLEYKSSPPPSGPRVSERDATALPASYVGAGYLMVEGTGLWGVEGG</sequence>